<comment type="caution">
    <text evidence="15">The sequence shown here is derived from an EMBL/GenBank/DDBJ whole genome shotgun (WGS) entry which is preliminary data.</text>
</comment>
<dbReference type="SUPFAM" id="SSF53623">
    <property type="entry name" value="MurD-like peptide ligases, catalytic domain"/>
    <property type="match status" value="1"/>
</dbReference>
<dbReference type="EMBL" id="JAESND010000005">
    <property type="protein sequence ID" value="MBM3116512.1"/>
    <property type="molecule type" value="Genomic_DNA"/>
</dbReference>
<dbReference type="InterPro" id="IPR013221">
    <property type="entry name" value="Mur_ligase_cen"/>
</dbReference>
<evidence type="ECO:0000259" key="14">
    <source>
        <dbReference type="Pfam" id="PF08245"/>
    </source>
</evidence>
<evidence type="ECO:0000256" key="9">
    <source>
        <dbReference type="ARBA" id="ARBA00023316"/>
    </source>
</evidence>
<proteinExistence type="inferred from homology"/>
<evidence type="ECO:0000256" key="8">
    <source>
        <dbReference type="ARBA" id="ARBA00023306"/>
    </source>
</evidence>
<dbReference type="SUPFAM" id="SSF63418">
    <property type="entry name" value="MurE/MurF N-terminal domain"/>
    <property type="match status" value="1"/>
</dbReference>
<dbReference type="InterPro" id="IPR000713">
    <property type="entry name" value="Mur_ligase_N"/>
</dbReference>
<keyword evidence="9 10" id="KW-0961">Cell wall biogenesis/degradation</keyword>
<evidence type="ECO:0000256" key="10">
    <source>
        <dbReference type="HAMAP-Rule" id="MF_02019"/>
    </source>
</evidence>
<keyword evidence="3 10" id="KW-0132">Cell division</keyword>
<dbReference type="Pfam" id="PF01225">
    <property type="entry name" value="Mur_ligase"/>
    <property type="match status" value="1"/>
</dbReference>
<name>A0ABS2BLL2_9NEIS</name>
<sequence length="454" mass="46933">MMLTLHDAALAVGGALRGDATVAFVRVTTDSRDIRDGDLFVALRGERFDGHDFADAALAQGAAAVLVETDGGGNRIVVADTLKALGELASHWRSVIAPKLIAITGSNGKTSVKEMTASILSAHAGAEAVLATRGNLNNHIGVPLTLLSLRSQHRYAVVEMGMSDFGEIDYLTRMARPDVALVNNAGAAHLEALGSVEGVARAKGEIFAGLATGGLAVLNADDAYAPLWRTLAAGRPQTGFGLGADADVRATDVVAGALGSRFTLVTPAGTAPVELGVPGVHNVRNALAATAAALALDVPLVICTAGLAAYRGVKGRLERKTAARGALLIDDSYNANPDSMKAAIDVLVRIGAEQHKRTLLVLGDIGEVGDDAPARHADVGAYAKAAGVQRLFTLGNHMREAAAAFGSRHFDTLNALLAALESEAGPDAVVLVKGSRFMRMERVVDALVNEQGNN</sequence>
<protein>
    <recommendedName>
        <fullName evidence="10 11">UDP-N-acetylmuramoyl-tripeptide--D-alanyl-D-alanine ligase</fullName>
        <ecNumber evidence="10 11">6.3.2.10</ecNumber>
    </recommendedName>
    <alternativeName>
        <fullName evidence="10">D-alanyl-D-alanine-adding enzyme</fullName>
    </alternativeName>
</protein>
<comment type="similarity">
    <text evidence="10">Belongs to the MurCDEF family. MurF subfamily.</text>
</comment>
<evidence type="ECO:0000313" key="16">
    <source>
        <dbReference type="Proteomes" id="UP000809431"/>
    </source>
</evidence>
<keyword evidence="16" id="KW-1185">Reference proteome</keyword>
<evidence type="ECO:0000256" key="1">
    <source>
        <dbReference type="ARBA" id="ARBA00022490"/>
    </source>
</evidence>
<dbReference type="EC" id="6.3.2.10" evidence="10 11"/>
<dbReference type="InterPro" id="IPR036615">
    <property type="entry name" value="Mur_ligase_C_dom_sf"/>
</dbReference>
<evidence type="ECO:0000256" key="5">
    <source>
        <dbReference type="ARBA" id="ARBA00022840"/>
    </source>
</evidence>
<dbReference type="InterPro" id="IPR004101">
    <property type="entry name" value="Mur_ligase_C"/>
</dbReference>
<keyword evidence="6 10" id="KW-0133">Cell shape</keyword>
<dbReference type="Gene3D" id="3.40.1190.10">
    <property type="entry name" value="Mur-like, catalytic domain"/>
    <property type="match status" value="1"/>
</dbReference>
<comment type="subcellular location">
    <subcellularLocation>
        <location evidence="10 11">Cytoplasm</location>
    </subcellularLocation>
</comment>
<evidence type="ECO:0000259" key="12">
    <source>
        <dbReference type="Pfam" id="PF01225"/>
    </source>
</evidence>
<feature type="domain" description="Mur ligase N-terminal catalytic" evidence="12">
    <location>
        <begin position="27"/>
        <end position="91"/>
    </location>
</feature>
<comment type="function">
    <text evidence="10 11">Involved in cell wall formation. Catalyzes the final step in the synthesis of UDP-N-acetylmuramoyl-pentapeptide, the precursor of murein.</text>
</comment>
<dbReference type="SUPFAM" id="SSF53244">
    <property type="entry name" value="MurD-like peptide ligases, peptide-binding domain"/>
    <property type="match status" value="1"/>
</dbReference>
<dbReference type="PANTHER" id="PTHR43024">
    <property type="entry name" value="UDP-N-ACETYLMURAMOYL-TRIPEPTIDE--D-ALANYL-D-ALANINE LIGASE"/>
    <property type="match status" value="1"/>
</dbReference>
<feature type="domain" description="Mur ligase central" evidence="14">
    <location>
        <begin position="103"/>
        <end position="293"/>
    </location>
</feature>
<evidence type="ECO:0000256" key="6">
    <source>
        <dbReference type="ARBA" id="ARBA00022960"/>
    </source>
</evidence>
<dbReference type="Proteomes" id="UP000809431">
    <property type="component" value="Unassembled WGS sequence"/>
</dbReference>
<feature type="domain" description="Mur ligase C-terminal" evidence="13">
    <location>
        <begin position="315"/>
        <end position="436"/>
    </location>
</feature>
<keyword evidence="5 10" id="KW-0067">ATP-binding</keyword>
<dbReference type="InterPro" id="IPR051046">
    <property type="entry name" value="MurCDEF_CellWall_CoF430Synth"/>
</dbReference>
<evidence type="ECO:0000259" key="13">
    <source>
        <dbReference type="Pfam" id="PF02875"/>
    </source>
</evidence>
<keyword evidence="2 10" id="KW-0436">Ligase</keyword>
<keyword evidence="1 10" id="KW-0963">Cytoplasm</keyword>
<gene>
    <name evidence="10" type="primary">murF</name>
    <name evidence="15" type="ORF">JMJ54_11785</name>
</gene>
<dbReference type="GO" id="GO:0016874">
    <property type="term" value="F:ligase activity"/>
    <property type="evidence" value="ECO:0007669"/>
    <property type="project" value="UniProtKB-KW"/>
</dbReference>
<dbReference type="HAMAP" id="MF_02019">
    <property type="entry name" value="MurF"/>
    <property type="match status" value="1"/>
</dbReference>
<evidence type="ECO:0000256" key="7">
    <source>
        <dbReference type="ARBA" id="ARBA00022984"/>
    </source>
</evidence>
<keyword evidence="4 10" id="KW-0547">Nucleotide-binding</keyword>
<evidence type="ECO:0000256" key="11">
    <source>
        <dbReference type="RuleBase" id="RU004136"/>
    </source>
</evidence>
<dbReference type="PANTHER" id="PTHR43024:SF1">
    <property type="entry name" value="UDP-N-ACETYLMURAMOYL-TRIPEPTIDE--D-ALANYL-D-ALANINE LIGASE"/>
    <property type="match status" value="1"/>
</dbReference>
<dbReference type="Pfam" id="PF08245">
    <property type="entry name" value="Mur_ligase_M"/>
    <property type="match status" value="1"/>
</dbReference>
<dbReference type="RefSeq" id="WP_203538756.1">
    <property type="nucleotide sequence ID" value="NZ_JAESND010000005.1"/>
</dbReference>
<feature type="binding site" evidence="10">
    <location>
        <begin position="105"/>
        <end position="111"/>
    </location>
    <ligand>
        <name>ATP</name>
        <dbReference type="ChEBI" id="CHEBI:30616"/>
    </ligand>
</feature>
<accession>A0ABS2BLL2</accession>
<comment type="catalytic activity">
    <reaction evidence="10 11">
        <text>D-alanyl-D-alanine + UDP-N-acetyl-alpha-D-muramoyl-L-alanyl-gamma-D-glutamyl-meso-2,6-diaminopimelate + ATP = UDP-N-acetyl-alpha-D-muramoyl-L-alanyl-gamma-D-glutamyl-meso-2,6-diaminopimeloyl-D-alanyl-D-alanine + ADP + phosphate + H(+)</text>
        <dbReference type="Rhea" id="RHEA:28374"/>
        <dbReference type="ChEBI" id="CHEBI:15378"/>
        <dbReference type="ChEBI" id="CHEBI:30616"/>
        <dbReference type="ChEBI" id="CHEBI:43474"/>
        <dbReference type="ChEBI" id="CHEBI:57822"/>
        <dbReference type="ChEBI" id="CHEBI:61386"/>
        <dbReference type="ChEBI" id="CHEBI:83905"/>
        <dbReference type="ChEBI" id="CHEBI:456216"/>
        <dbReference type="EC" id="6.3.2.10"/>
    </reaction>
</comment>
<dbReference type="InterPro" id="IPR036565">
    <property type="entry name" value="Mur-like_cat_sf"/>
</dbReference>
<reference evidence="15 16" key="1">
    <citation type="submission" date="2021-01" db="EMBL/GenBank/DDBJ databases">
        <title>Draft Genome Sequence and Polyhydroxyalkanoate Biosynthetic Potential of Jeongeupia naejangsanensis Type Strain DSM 24253.</title>
        <authorList>
            <person name="Turrini P."/>
            <person name="Artuso I."/>
            <person name="Lugli G.A."/>
            <person name="Frangipani E."/>
            <person name="Ventura M."/>
            <person name="Visca P."/>
        </authorList>
    </citation>
    <scope>NUCLEOTIDE SEQUENCE [LARGE SCALE GENOMIC DNA]</scope>
    <source>
        <strain evidence="15 16">DSM 24253</strain>
    </source>
</reference>
<organism evidence="15 16">
    <name type="scientific">Jeongeupia naejangsanensis</name>
    <dbReference type="NCBI Taxonomy" id="613195"/>
    <lineage>
        <taxon>Bacteria</taxon>
        <taxon>Pseudomonadati</taxon>
        <taxon>Pseudomonadota</taxon>
        <taxon>Betaproteobacteria</taxon>
        <taxon>Neisseriales</taxon>
        <taxon>Chitinibacteraceae</taxon>
        <taxon>Jeongeupia</taxon>
    </lineage>
</organism>
<dbReference type="InterPro" id="IPR035911">
    <property type="entry name" value="MurE/MurF_N"/>
</dbReference>
<evidence type="ECO:0000256" key="2">
    <source>
        <dbReference type="ARBA" id="ARBA00022598"/>
    </source>
</evidence>
<comment type="pathway">
    <text evidence="10 11">Cell wall biogenesis; peptidoglycan biosynthesis.</text>
</comment>
<dbReference type="NCBIfam" id="TIGR01143">
    <property type="entry name" value="murF"/>
    <property type="match status" value="1"/>
</dbReference>
<dbReference type="Gene3D" id="3.90.190.20">
    <property type="entry name" value="Mur ligase, C-terminal domain"/>
    <property type="match status" value="1"/>
</dbReference>
<dbReference type="Gene3D" id="3.40.1390.10">
    <property type="entry name" value="MurE/MurF, N-terminal domain"/>
    <property type="match status" value="1"/>
</dbReference>
<dbReference type="InterPro" id="IPR005863">
    <property type="entry name" value="UDP-N-AcMur_synth"/>
</dbReference>
<keyword evidence="8 10" id="KW-0131">Cell cycle</keyword>
<evidence type="ECO:0000256" key="4">
    <source>
        <dbReference type="ARBA" id="ARBA00022741"/>
    </source>
</evidence>
<evidence type="ECO:0000256" key="3">
    <source>
        <dbReference type="ARBA" id="ARBA00022618"/>
    </source>
</evidence>
<dbReference type="Pfam" id="PF02875">
    <property type="entry name" value="Mur_ligase_C"/>
    <property type="match status" value="1"/>
</dbReference>
<evidence type="ECO:0000313" key="15">
    <source>
        <dbReference type="EMBL" id="MBM3116512.1"/>
    </source>
</evidence>
<keyword evidence="7 10" id="KW-0573">Peptidoglycan synthesis</keyword>